<dbReference type="HOGENOM" id="CLU_086350_0_0_4"/>
<evidence type="ECO:0000313" key="2">
    <source>
        <dbReference type="Proteomes" id="UP000019095"/>
    </source>
</evidence>
<dbReference type="STRING" id="1247726.MIM_c34230"/>
<dbReference type="eggNOG" id="COG3596">
    <property type="taxonomic scope" value="Bacteria"/>
</dbReference>
<evidence type="ECO:0000313" key="1">
    <source>
        <dbReference type="EMBL" id="AHG65484.1"/>
    </source>
</evidence>
<dbReference type="RefSeq" id="WP_144084682.1">
    <property type="nucleotide sequence ID" value="NZ_CP003915.1"/>
</dbReference>
<dbReference type="OrthoDB" id="9154076at2"/>
<dbReference type="KEGG" id="amim:MIM_c34230"/>
<reference evidence="1 2" key="1">
    <citation type="journal article" date="2014" name="Microbiology">
        <title>Unravelling the complete genome sequence of Advenella mimigardefordensis strain DPN7T and novel insights in the catabolism of the xenobiotic polythioester precursor 3,3'-dithiodipropionate.</title>
        <authorList>
            <person name="Wubbeler J.H."/>
            <person name="Hiessl S."/>
            <person name="Schuldes J."/>
            <person name="Thurmer A."/>
            <person name="Daniel R."/>
            <person name="Steinbuchel A."/>
        </authorList>
    </citation>
    <scope>NUCLEOTIDE SEQUENCE [LARGE SCALE GENOMIC DNA]</scope>
    <source>
        <strain evidence="2">DSM 17166 / LMG 22922 / DPN7</strain>
    </source>
</reference>
<accession>W0PES8</accession>
<dbReference type="Proteomes" id="UP000019095">
    <property type="component" value="Chromosome"/>
</dbReference>
<dbReference type="EMBL" id="CP003915">
    <property type="protein sequence ID" value="AHG65484.1"/>
    <property type="molecule type" value="Genomic_DNA"/>
</dbReference>
<protein>
    <submittedName>
        <fullName evidence="1">Uncharacterized protein</fullName>
    </submittedName>
</protein>
<name>W0PES8_ADVMD</name>
<sequence length="273" mass="29701">MDSAFCTINHRLYDAAEFARLPSASLDEYRRALICNTCGKEAFFRKASSSGRGPCFGARPHGEDCAQATIDAGSWGSGGNQDDEPIINAASRIVIDLPRLEEGHEVVEPSGAEERRKGAGRVFSAEGSVAANATHRSLRSLLRRLNQDPDFQYSNAIITPPGAQENTSVEEFFVRFDLVRNRALHEFKGLWGLITDASYGASGSLWLNTGSKSTVSFVVGSDLVPHFLKFWRIEDVNDFADAQALILATTSMSSGGKVYGTITDLRYVALDLA</sequence>
<gene>
    <name evidence="1" type="ORF">MIM_c34230</name>
</gene>
<dbReference type="AlphaFoldDB" id="W0PES8"/>
<organism evidence="1 2">
    <name type="scientific">Advenella mimigardefordensis (strain DSM 17166 / LMG 22922 / DPN7)</name>
    <dbReference type="NCBI Taxonomy" id="1247726"/>
    <lineage>
        <taxon>Bacteria</taxon>
        <taxon>Pseudomonadati</taxon>
        <taxon>Pseudomonadota</taxon>
        <taxon>Betaproteobacteria</taxon>
        <taxon>Burkholderiales</taxon>
        <taxon>Alcaligenaceae</taxon>
    </lineage>
</organism>
<keyword evidence="2" id="KW-1185">Reference proteome</keyword>
<dbReference type="PATRIC" id="fig|1247726.3.peg.3788"/>
<proteinExistence type="predicted"/>